<evidence type="ECO:0000313" key="3">
    <source>
        <dbReference type="Proteomes" id="UP000465360"/>
    </source>
</evidence>
<accession>A0A7I9YNL1</accession>
<keyword evidence="3" id="KW-1185">Reference proteome</keyword>
<dbReference type="Proteomes" id="UP000465360">
    <property type="component" value="Unassembled WGS sequence"/>
</dbReference>
<reference evidence="2 3" key="1">
    <citation type="journal article" date="2019" name="Emerg. Microbes Infect.">
        <title>Comprehensive subspecies identification of 175 nontuberculous mycobacteria species based on 7547 genomic profiles.</title>
        <authorList>
            <person name="Matsumoto Y."/>
            <person name="Kinjo T."/>
            <person name="Motooka D."/>
            <person name="Nabeya D."/>
            <person name="Jung N."/>
            <person name="Uechi K."/>
            <person name="Horii T."/>
            <person name="Iida T."/>
            <person name="Fujita J."/>
            <person name="Nakamura S."/>
        </authorList>
    </citation>
    <scope>NUCLEOTIDE SEQUENCE [LARGE SCALE GENOMIC DNA]</scope>
    <source>
        <strain evidence="2 3">JCM 30725</strain>
    </source>
</reference>
<feature type="region of interest" description="Disordered" evidence="1">
    <location>
        <begin position="91"/>
        <end position="122"/>
    </location>
</feature>
<dbReference type="AlphaFoldDB" id="A0A7I9YNL1"/>
<evidence type="ECO:0000256" key="1">
    <source>
        <dbReference type="SAM" id="MobiDB-lite"/>
    </source>
</evidence>
<protein>
    <submittedName>
        <fullName evidence="2">Uncharacterized protein</fullName>
    </submittedName>
</protein>
<name>A0A7I9YNL1_MYCBU</name>
<organism evidence="2 3">
    <name type="scientific">Mycobacterium bourgelatii</name>
    <dbReference type="NCBI Taxonomy" id="1273442"/>
    <lineage>
        <taxon>Bacteria</taxon>
        <taxon>Bacillati</taxon>
        <taxon>Actinomycetota</taxon>
        <taxon>Actinomycetes</taxon>
        <taxon>Mycobacteriales</taxon>
        <taxon>Mycobacteriaceae</taxon>
        <taxon>Mycobacterium</taxon>
    </lineage>
</organism>
<evidence type="ECO:0000313" key="2">
    <source>
        <dbReference type="EMBL" id="GFG90266.1"/>
    </source>
</evidence>
<dbReference type="RefSeq" id="WP_163711669.1">
    <property type="nucleotide sequence ID" value="NZ_BLKZ01000001.1"/>
</dbReference>
<comment type="caution">
    <text evidence="2">The sequence shown here is derived from an EMBL/GenBank/DDBJ whole genome shotgun (WGS) entry which is preliminary data.</text>
</comment>
<gene>
    <name evidence="2" type="ORF">MBOU_23080</name>
</gene>
<proteinExistence type="predicted"/>
<dbReference type="EMBL" id="BLKZ01000001">
    <property type="protein sequence ID" value="GFG90266.1"/>
    <property type="molecule type" value="Genomic_DNA"/>
</dbReference>
<sequence length="494" mass="53307">MTTTRQHIEDLDPAAWAALTKRAAAASVAAAERLGMQPPTELLAVSAMTERELVDHRNRFGPAARRLSPVLRLVEADHLRVVAEAAARQAEQDKKDAEAAAEAARKEAEQAARDLTAARERTREVEAEAARERAEWAAERATAQQAMEQVRDALERLRADTAAQLATANEQLKAAEARAEQRLTERADERKAAESALEQVRAELERVRADTAAELAKAAEQVSAAEARAEQRITERAAERATAQQALSQAQFELERVRADAEAEVAAARGQAAGEIAAAHQAAEADVSRARAEAETAVAQARTEVEQIRAEADNAVAQARTELERVRASAAAEVAAAQAHASQEIAAALAQPQLLTIPIPPLGVGTHTGYIEHAVSVLRQIDYVLEAGLAEDGRPRTPIDVALVRSLVSTAQEQAGDLADQLRNLPSRYSAQWQVEAAESYAGAATNAYGGLLQRIATATEQLRQYSHQYDDGINAEVVDLVSQMLAEHPWRRP</sequence>